<dbReference type="STRING" id="471704.A0A151JM58"/>
<evidence type="ECO:0000259" key="1">
    <source>
        <dbReference type="Pfam" id="PF12333"/>
    </source>
</evidence>
<dbReference type="Pfam" id="PF12333">
    <property type="entry name" value="Ipi1_N"/>
    <property type="match status" value="1"/>
</dbReference>
<gene>
    <name evidence="2" type="ORF">ALC57_03766</name>
</gene>
<feature type="domain" description="Pre-rRNA-processing protein Ipi1 N-terminal" evidence="1">
    <location>
        <begin position="12"/>
        <end position="57"/>
    </location>
</feature>
<name>A0A151JM58_9HYME</name>
<sequence length="213" mass="24768">MYFQNFSTVRQTLSCAMIHMDPRMKEDSLLFLDVLVQNCSSALAKDSHKILPNFLGMYVVLLMPLRSDICLEVCPDEKVESYTKIAILSETAALLKNIVIIISLKKKLNHIYKGYHQLLTKFGTLSNFHVWFTRLFICNEQFPKSARSYCILYVINTNIIENWWDSLTLPQLTRLLRTLFLKAGPVWNIFIWNKIWDLVKFTYGFVTSSAPTI</sequence>
<reference evidence="2 3" key="1">
    <citation type="submission" date="2015-09" db="EMBL/GenBank/DDBJ databases">
        <title>Trachymyrmex cornetzi WGS genome.</title>
        <authorList>
            <person name="Nygaard S."/>
            <person name="Hu H."/>
            <person name="Boomsma J."/>
            <person name="Zhang G."/>
        </authorList>
    </citation>
    <scope>NUCLEOTIDE SEQUENCE [LARGE SCALE GENOMIC DNA]</scope>
    <source>
        <strain evidence="2">Tcor2-1</strain>
        <tissue evidence="2">Whole body</tissue>
    </source>
</reference>
<dbReference type="AlphaFoldDB" id="A0A151JM58"/>
<accession>A0A151JM58</accession>
<dbReference type="InterPro" id="IPR024679">
    <property type="entry name" value="Ipi1_N"/>
</dbReference>
<organism evidence="2 3">
    <name type="scientific">Trachymyrmex cornetzi</name>
    <dbReference type="NCBI Taxonomy" id="471704"/>
    <lineage>
        <taxon>Eukaryota</taxon>
        <taxon>Metazoa</taxon>
        <taxon>Ecdysozoa</taxon>
        <taxon>Arthropoda</taxon>
        <taxon>Hexapoda</taxon>
        <taxon>Insecta</taxon>
        <taxon>Pterygota</taxon>
        <taxon>Neoptera</taxon>
        <taxon>Endopterygota</taxon>
        <taxon>Hymenoptera</taxon>
        <taxon>Apocrita</taxon>
        <taxon>Aculeata</taxon>
        <taxon>Formicoidea</taxon>
        <taxon>Formicidae</taxon>
        <taxon>Myrmicinae</taxon>
        <taxon>Trachymyrmex</taxon>
    </lineage>
</organism>
<proteinExistence type="predicted"/>
<keyword evidence="3" id="KW-1185">Reference proteome</keyword>
<evidence type="ECO:0000313" key="3">
    <source>
        <dbReference type="Proteomes" id="UP000078492"/>
    </source>
</evidence>
<dbReference type="EMBL" id="KQ978974">
    <property type="protein sequence ID" value="KYN26864.1"/>
    <property type="molecule type" value="Genomic_DNA"/>
</dbReference>
<evidence type="ECO:0000313" key="2">
    <source>
        <dbReference type="EMBL" id="KYN26864.1"/>
    </source>
</evidence>
<protein>
    <recommendedName>
        <fullName evidence="1">Pre-rRNA-processing protein Ipi1 N-terminal domain-containing protein</fullName>
    </recommendedName>
</protein>
<dbReference type="Proteomes" id="UP000078492">
    <property type="component" value="Unassembled WGS sequence"/>
</dbReference>